<feature type="domain" description="4Fe-4S ferredoxin-type" evidence="4">
    <location>
        <begin position="59"/>
        <end position="88"/>
    </location>
</feature>
<dbReference type="Proteomes" id="UP000465601">
    <property type="component" value="Unassembled WGS sequence"/>
</dbReference>
<reference evidence="5 6" key="1">
    <citation type="submission" date="2019-10" db="EMBL/GenBank/DDBJ databases">
        <title>Alkaliphilus serpentinus sp. nov. and Alkaliphilus pronyensis sp. nov., two novel anaerobic alkaliphilic species isolated from the serpentinized-hosted hydrothermal field of the Prony Bay (New Caledonia).</title>
        <authorList>
            <person name="Postec A."/>
        </authorList>
    </citation>
    <scope>NUCLEOTIDE SEQUENCE [LARGE SCALE GENOMIC DNA]</scope>
    <source>
        <strain evidence="5 6">LacT</strain>
    </source>
</reference>
<keyword evidence="6" id="KW-1185">Reference proteome</keyword>
<name>A0A833HLY0_9FIRM</name>
<dbReference type="Gene3D" id="3.30.70.20">
    <property type="match status" value="1"/>
</dbReference>
<dbReference type="SUPFAM" id="SSF54862">
    <property type="entry name" value="4Fe-4S ferredoxins"/>
    <property type="match status" value="1"/>
</dbReference>
<gene>
    <name evidence="5" type="ORF">F8153_13385</name>
</gene>
<keyword evidence="3" id="KW-0411">Iron-sulfur</keyword>
<evidence type="ECO:0000313" key="6">
    <source>
        <dbReference type="Proteomes" id="UP000465601"/>
    </source>
</evidence>
<proteinExistence type="predicted"/>
<organism evidence="5 6">
    <name type="scientific">Alkaliphilus serpentinus</name>
    <dbReference type="NCBI Taxonomy" id="1482731"/>
    <lineage>
        <taxon>Bacteria</taxon>
        <taxon>Bacillati</taxon>
        <taxon>Bacillota</taxon>
        <taxon>Clostridia</taxon>
        <taxon>Peptostreptococcales</taxon>
        <taxon>Natronincolaceae</taxon>
        <taxon>Alkaliphilus</taxon>
    </lineage>
</organism>
<evidence type="ECO:0000313" key="5">
    <source>
        <dbReference type="EMBL" id="KAB3526756.1"/>
    </source>
</evidence>
<dbReference type="AlphaFoldDB" id="A0A833HLY0"/>
<keyword evidence="2" id="KW-0408">Iron</keyword>
<dbReference type="InterPro" id="IPR017900">
    <property type="entry name" value="4Fe4S_Fe_S_CS"/>
</dbReference>
<dbReference type="Pfam" id="PF00037">
    <property type="entry name" value="Fer4"/>
    <property type="match status" value="1"/>
</dbReference>
<dbReference type="RefSeq" id="WP_151866854.1">
    <property type="nucleotide sequence ID" value="NZ_WBZB01000048.1"/>
</dbReference>
<dbReference type="GO" id="GO:0046872">
    <property type="term" value="F:metal ion binding"/>
    <property type="evidence" value="ECO:0007669"/>
    <property type="project" value="UniProtKB-KW"/>
</dbReference>
<evidence type="ECO:0000256" key="2">
    <source>
        <dbReference type="ARBA" id="ARBA00023004"/>
    </source>
</evidence>
<dbReference type="EMBL" id="WBZB01000048">
    <property type="protein sequence ID" value="KAB3526756.1"/>
    <property type="molecule type" value="Genomic_DNA"/>
</dbReference>
<keyword evidence="1" id="KW-0479">Metal-binding</keyword>
<evidence type="ECO:0000256" key="3">
    <source>
        <dbReference type="ARBA" id="ARBA00023014"/>
    </source>
</evidence>
<dbReference type="InterPro" id="IPR017896">
    <property type="entry name" value="4Fe4S_Fe-S-bd"/>
</dbReference>
<dbReference type="OrthoDB" id="9801699at2"/>
<dbReference type="GO" id="GO:0051536">
    <property type="term" value="F:iron-sulfur cluster binding"/>
    <property type="evidence" value="ECO:0007669"/>
    <property type="project" value="UniProtKB-KW"/>
</dbReference>
<evidence type="ECO:0000259" key="4">
    <source>
        <dbReference type="PROSITE" id="PS51379"/>
    </source>
</evidence>
<dbReference type="PROSITE" id="PS51379">
    <property type="entry name" value="4FE4S_FER_2"/>
    <property type="match status" value="1"/>
</dbReference>
<accession>A0A833HLY0</accession>
<dbReference type="PROSITE" id="PS00198">
    <property type="entry name" value="4FE4S_FER_1"/>
    <property type="match status" value="1"/>
</dbReference>
<protein>
    <submittedName>
        <fullName evidence="5">4Fe-4S ferredoxin</fullName>
    </submittedName>
</protein>
<evidence type="ECO:0000256" key="1">
    <source>
        <dbReference type="ARBA" id="ARBA00022723"/>
    </source>
</evidence>
<sequence>MLESTGIPTQQDIDGVFPSEERMAKGPVVIVECYQNIPCNPCYTACNTGAIKEFVDINDLPNVDHSLCNGCSLCVSNCPGLAIMVIDITFSEEEALIKLPYEFLPLPTVNQVVKGLDRGGQPVCDARVVKVINSKALDKTPIVSIAVEKQYAKAVRNIRMGE</sequence>
<comment type="caution">
    <text evidence="5">The sequence shown here is derived from an EMBL/GenBank/DDBJ whole genome shotgun (WGS) entry which is preliminary data.</text>
</comment>